<reference evidence="1 2" key="1">
    <citation type="submission" date="2020-11" db="EMBL/GenBank/DDBJ databases">
        <title>WGS of Herminiimonas contaminans strain Marseille-Q4544 isolated from planarians Schmidtea mediterranea.</title>
        <authorList>
            <person name="Kangale L."/>
        </authorList>
    </citation>
    <scope>NUCLEOTIDE SEQUENCE [LARGE SCALE GENOMIC DNA]</scope>
    <source>
        <strain evidence="1 2">Marseille-Q4544</strain>
    </source>
</reference>
<name>A0ABS0ENT7_9BURK</name>
<organism evidence="1 2">
    <name type="scientific">Herminiimonas contaminans</name>
    <dbReference type="NCBI Taxonomy" id="1111140"/>
    <lineage>
        <taxon>Bacteria</taxon>
        <taxon>Pseudomonadati</taxon>
        <taxon>Pseudomonadota</taxon>
        <taxon>Betaproteobacteria</taxon>
        <taxon>Burkholderiales</taxon>
        <taxon>Oxalobacteraceae</taxon>
        <taxon>Herminiimonas</taxon>
    </lineage>
</organism>
<comment type="caution">
    <text evidence="1">The sequence shown here is derived from an EMBL/GenBank/DDBJ whole genome shotgun (WGS) entry which is preliminary data.</text>
</comment>
<gene>
    <name evidence="1" type="ORF">IXC47_02385</name>
</gene>
<keyword evidence="2" id="KW-1185">Reference proteome</keyword>
<protein>
    <recommendedName>
        <fullName evidence="3">Lipoprotein</fullName>
    </recommendedName>
</protein>
<sequence length="192" mass="21535">MNKNILFLMAICFLLSGCNTLKQNVVVSEPTGGERARVRVVIQDIDYRGVRAYPSSTCVNDKLPGNGMVANVQMVLGFEKNLNNKKIGIPETAYSGDKNFVTSEIYVAANEPITFRFHKPNTKIEAGIYSTWRNDGCYMKKTLIPEPNADYELIFTDVPQCMATAQKIVKTNESMTMVPVEYKDTTDCGRKR</sequence>
<evidence type="ECO:0000313" key="2">
    <source>
        <dbReference type="Proteomes" id="UP000657372"/>
    </source>
</evidence>
<proteinExistence type="predicted"/>
<accession>A0ABS0ENT7</accession>
<dbReference type="EMBL" id="JADOEL010000002">
    <property type="protein sequence ID" value="MBF8176526.1"/>
    <property type="molecule type" value="Genomic_DNA"/>
</dbReference>
<dbReference type="Proteomes" id="UP000657372">
    <property type="component" value="Unassembled WGS sequence"/>
</dbReference>
<evidence type="ECO:0000313" key="1">
    <source>
        <dbReference type="EMBL" id="MBF8176526.1"/>
    </source>
</evidence>
<dbReference type="RefSeq" id="WP_195874583.1">
    <property type="nucleotide sequence ID" value="NZ_JADOEL010000002.1"/>
</dbReference>
<dbReference type="PROSITE" id="PS51257">
    <property type="entry name" value="PROKAR_LIPOPROTEIN"/>
    <property type="match status" value="1"/>
</dbReference>
<evidence type="ECO:0008006" key="3">
    <source>
        <dbReference type="Google" id="ProtNLM"/>
    </source>
</evidence>